<accession>A0ABT7A604</accession>
<feature type="domain" description="N-acetyltransferase" evidence="1">
    <location>
        <begin position="14"/>
        <end position="160"/>
    </location>
</feature>
<dbReference type="Gene3D" id="3.40.630.30">
    <property type="match status" value="1"/>
</dbReference>
<evidence type="ECO:0000259" key="1">
    <source>
        <dbReference type="PROSITE" id="PS51186"/>
    </source>
</evidence>
<dbReference type="InterPro" id="IPR000182">
    <property type="entry name" value="GNAT_dom"/>
</dbReference>
<sequence>MSGTPHPHPHARPYAVRTARPDDYDAIIAVVDDWWGRPASRDLTRVFLDHFFATSLIAEEPDGALAGFVVGFLSPSEPEYAYIHFTGVAPSLRGSGLGRDLYGRFFARARAEGRTVVKAITSPVNTPSIAFHKALGFTASEPVPDYDGSTLDRVVFRREL</sequence>
<organism evidence="2 3">
    <name type="scientific">Streptomyces iconiensis</name>
    <dbReference type="NCBI Taxonomy" id="1384038"/>
    <lineage>
        <taxon>Bacteria</taxon>
        <taxon>Bacillati</taxon>
        <taxon>Actinomycetota</taxon>
        <taxon>Actinomycetes</taxon>
        <taxon>Kitasatosporales</taxon>
        <taxon>Streptomycetaceae</taxon>
        <taxon>Streptomyces</taxon>
    </lineage>
</organism>
<gene>
    <name evidence="2" type="ORF">NMN56_033485</name>
</gene>
<dbReference type="PIRSF" id="PIRSF037663">
    <property type="entry name" value="Acetyltransf_GNAT_prd"/>
    <property type="match status" value="1"/>
</dbReference>
<name>A0ABT7A604_9ACTN</name>
<dbReference type="SUPFAM" id="SSF55729">
    <property type="entry name" value="Acyl-CoA N-acyltransferases (Nat)"/>
    <property type="match status" value="1"/>
</dbReference>
<reference evidence="2 3" key="1">
    <citation type="submission" date="2023-05" db="EMBL/GenBank/DDBJ databases">
        <title>Streptantibioticus silvisoli sp. nov., acidotolerant actinomycetes 1 from pine litter.</title>
        <authorList>
            <person name="Swiecimska M."/>
            <person name="Golinska P."/>
            <person name="Sangal V."/>
            <person name="Wachnowicz B."/>
            <person name="Goodfellow M."/>
        </authorList>
    </citation>
    <scope>NUCLEOTIDE SEQUENCE [LARGE SCALE GENOMIC DNA]</scope>
    <source>
        <strain evidence="2 3">DSM 42109</strain>
    </source>
</reference>
<comment type="caution">
    <text evidence="2">The sequence shown here is derived from an EMBL/GenBank/DDBJ whole genome shotgun (WGS) entry which is preliminary data.</text>
</comment>
<dbReference type="PROSITE" id="PS51186">
    <property type="entry name" value="GNAT"/>
    <property type="match status" value="1"/>
</dbReference>
<dbReference type="Pfam" id="PF00583">
    <property type="entry name" value="Acetyltransf_1"/>
    <property type="match status" value="1"/>
</dbReference>
<dbReference type="CDD" id="cd04301">
    <property type="entry name" value="NAT_SF"/>
    <property type="match status" value="1"/>
</dbReference>
<dbReference type="PANTHER" id="PTHR43072:SF36">
    <property type="entry name" value="RIBOSOMAL-PROTEIN-ALANINE ACETYLTRANSFERASE"/>
    <property type="match status" value="1"/>
</dbReference>
<evidence type="ECO:0000313" key="2">
    <source>
        <dbReference type="EMBL" id="MDJ1136778.1"/>
    </source>
</evidence>
<proteinExistence type="predicted"/>
<dbReference type="PANTHER" id="PTHR43072">
    <property type="entry name" value="N-ACETYLTRANSFERASE"/>
    <property type="match status" value="1"/>
</dbReference>
<dbReference type="InterPro" id="IPR017255">
    <property type="entry name" value="AcTrfase_GNAT_prd"/>
</dbReference>
<evidence type="ECO:0000313" key="3">
    <source>
        <dbReference type="Proteomes" id="UP001214441"/>
    </source>
</evidence>
<dbReference type="RefSeq" id="WP_274046257.1">
    <property type="nucleotide sequence ID" value="NZ_JANCPR020000045.1"/>
</dbReference>
<protein>
    <submittedName>
        <fullName evidence="2">GNAT family N-acetyltransferase</fullName>
    </submittedName>
</protein>
<dbReference type="EMBL" id="JANCPR020000045">
    <property type="protein sequence ID" value="MDJ1136778.1"/>
    <property type="molecule type" value="Genomic_DNA"/>
</dbReference>
<dbReference type="InterPro" id="IPR016181">
    <property type="entry name" value="Acyl_CoA_acyltransferase"/>
</dbReference>
<dbReference type="Proteomes" id="UP001214441">
    <property type="component" value="Unassembled WGS sequence"/>
</dbReference>
<keyword evidence="3" id="KW-1185">Reference proteome</keyword>